<evidence type="ECO:0008006" key="4">
    <source>
        <dbReference type="Google" id="ProtNLM"/>
    </source>
</evidence>
<dbReference type="PIRSF" id="PIRSF004681">
    <property type="entry name" value="UCP004681"/>
    <property type="match status" value="1"/>
</dbReference>
<dbReference type="RefSeq" id="WP_095134638.1">
    <property type="nucleotide sequence ID" value="NZ_NIBG01000016.1"/>
</dbReference>
<dbReference type="Proteomes" id="UP000216024">
    <property type="component" value="Unassembled WGS sequence"/>
</dbReference>
<dbReference type="OrthoDB" id="9801725at2"/>
<comment type="caution">
    <text evidence="2">The sequence shown here is derived from an EMBL/GenBank/DDBJ whole genome shotgun (WGS) entry which is preliminary data.</text>
</comment>
<dbReference type="SUPFAM" id="SSF111038">
    <property type="entry name" value="YjbQ-like"/>
    <property type="match status" value="1"/>
</dbReference>
<protein>
    <recommendedName>
        <fullName evidence="4">Secondary thiamine-phosphate synthase enzyme</fullName>
    </recommendedName>
</protein>
<evidence type="ECO:0000313" key="2">
    <source>
        <dbReference type="EMBL" id="PAB58336.1"/>
    </source>
</evidence>
<dbReference type="PANTHER" id="PTHR30615:SF8">
    <property type="entry name" value="UPF0047 PROTEIN C4A8.02C"/>
    <property type="match status" value="1"/>
</dbReference>
<accession>A0A267MFL0</accession>
<dbReference type="Pfam" id="PF01894">
    <property type="entry name" value="YjbQ"/>
    <property type="match status" value="1"/>
</dbReference>
<comment type="similarity">
    <text evidence="1">Belongs to the UPF0047 family.</text>
</comment>
<dbReference type="Gene3D" id="2.60.120.460">
    <property type="entry name" value="YjbQ-like"/>
    <property type="match status" value="1"/>
</dbReference>
<keyword evidence="3" id="KW-1185">Reference proteome</keyword>
<dbReference type="PANTHER" id="PTHR30615">
    <property type="entry name" value="UNCHARACTERIZED PROTEIN YJBQ-RELATED"/>
    <property type="match status" value="1"/>
</dbReference>
<dbReference type="EMBL" id="NIBG01000016">
    <property type="protein sequence ID" value="PAB58336.1"/>
    <property type="molecule type" value="Genomic_DNA"/>
</dbReference>
<dbReference type="InterPro" id="IPR035917">
    <property type="entry name" value="YjbQ-like_sf"/>
</dbReference>
<proteinExistence type="inferred from homology"/>
<dbReference type="NCBIfam" id="TIGR00149">
    <property type="entry name" value="TIGR00149_YjbQ"/>
    <property type="match status" value="1"/>
</dbReference>
<sequence>MKNNLFQFEIQTKKPQGFVDITYLIDEAIEKSGIGNGIVVMYCPHTTAGITINENADPDVVRDMLVALNKVFPIEGDYRHFEGNSHAHLKSSYMGVEKTIIINEGKPLLGTWQSVYFCEFDGPRKRKVNIKVIEG</sequence>
<dbReference type="AlphaFoldDB" id="A0A267MFL0"/>
<evidence type="ECO:0000256" key="1">
    <source>
        <dbReference type="ARBA" id="ARBA00005534"/>
    </source>
</evidence>
<organism evidence="2 3">
    <name type="scientific">Anaeromicrobium sediminis</name>
    <dbReference type="NCBI Taxonomy" id="1478221"/>
    <lineage>
        <taxon>Bacteria</taxon>
        <taxon>Bacillati</taxon>
        <taxon>Bacillota</taxon>
        <taxon>Clostridia</taxon>
        <taxon>Peptostreptococcales</taxon>
        <taxon>Thermotaleaceae</taxon>
        <taxon>Anaeromicrobium</taxon>
    </lineage>
</organism>
<gene>
    <name evidence="2" type="ORF">CCE28_15470</name>
</gene>
<evidence type="ECO:0000313" key="3">
    <source>
        <dbReference type="Proteomes" id="UP000216024"/>
    </source>
</evidence>
<name>A0A267MFL0_9FIRM</name>
<dbReference type="InterPro" id="IPR001602">
    <property type="entry name" value="UPF0047_YjbQ-like"/>
</dbReference>
<reference evidence="2 3" key="1">
    <citation type="submission" date="2017-06" db="EMBL/GenBank/DDBJ databases">
        <title>Draft genome sequence of anaerobic fermentative bacterium Anaeromicrobium sediminis DY2726D isolated from West Pacific Ocean sediments.</title>
        <authorList>
            <person name="Zeng X."/>
        </authorList>
    </citation>
    <scope>NUCLEOTIDE SEQUENCE [LARGE SCALE GENOMIC DNA]</scope>
    <source>
        <strain evidence="2 3">DY2726D</strain>
    </source>
</reference>